<keyword evidence="3" id="KW-0479">Metal-binding</keyword>
<comment type="pathway">
    <text evidence="5">Pheromone biosynthesis.</text>
</comment>
<dbReference type="AlphaFoldDB" id="A0A8J2NQJ6"/>
<dbReference type="Proteomes" id="UP000708208">
    <property type="component" value="Unassembled WGS sequence"/>
</dbReference>
<proteinExistence type="predicted"/>
<dbReference type="GO" id="GO:0046872">
    <property type="term" value="F:metal ion binding"/>
    <property type="evidence" value="ECO:0007669"/>
    <property type="project" value="UniProtKB-KW"/>
</dbReference>
<evidence type="ECO:0000256" key="1">
    <source>
        <dbReference type="ARBA" id="ARBA00001946"/>
    </source>
</evidence>
<comment type="caution">
    <text evidence="6">The sequence shown here is derived from an EMBL/GenBank/DDBJ whole genome shotgun (WGS) entry which is preliminary data.</text>
</comment>
<dbReference type="PANTHER" id="PTHR11525:SF0">
    <property type="entry name" value="FARNESYL PYROPHOSPHATE SYNTHASE"/>
    <property type="match status" value="1"/>
</dbReference>
<evidence type="ECO:0000256" key="3">
    <source>
        <dbReference type="ARBA" id="ARBA00022723"/>
    </source>
</evidence>
<dbReference type="PANTHER" id="PTHR11525">
    <property type="entry name" value="FARNESYL-PYROPHOSPHATE SYNTHETASE"/>
    <property type="match status" value="1"/>
</dbReference>
<dbReference type="OrthoDB" id="10257492at2759"/>
<gene>
    <name evidence="6" type="ORF">AFUS01_LOCUS7476</name>
</gene>
<evidence type="ECO:0000313" key="7">
    <source>
        <dbReference type="Proteomes" id="UP000708208"/>
    </source>
</evidence>
<dbReference type="GO" id="GO:0004337">
    <property type="term" value="F:(2E,6E)-farnesyl diphosphate synthase activity"/>
    <property type="evidence" value="ECO:0007669"/>
    <property type="project" value="TreeGrafter"/>
</dbReference>
<dbReference type="Pfam" id="PF00348">
    <property type="entry name" value="polyprenyl_synt"/>
    <property type="match status" value="1"/>
</dbReference>
<dbReference type="GO" id="GO:0045337">
    <property type="term" value="P:farnesyl diphosphate biosynthetic process"/>
    <property type="evidence" value="ECO:0007669"/>
    <property type="project" value="TreeGrafter"/>
</dbReference>
<organism evidence="6 7">
    <name type="scientific">Allacma fusca</name>
    <dbReference type="NCBI Taxonomy" id="39272"/>
    <lineage>
        <taxon>Eukaryota</taxon>
        <taxon>Metazoa</taxon>
        <taxon>Ecdysozoa</taxon>
        <taxon>Arthropoda</taxon>
        <taxon>Hexapoda</taxon>
        <taxon>Collembola</taxon>
        <taxon>Symphypleona</taxon>
        <taxon>Sminthuridae</taxon>
        <taxon>Allacma</taxon>
    </lineage>
</organism>
<comment type="cofactor">
    <cofactor evidence="1">
        <name>Mg(2+)</name>
        <dbReference type="ChEBI" id="CHEBI:18420"/>
    </cofactor>
</comment>
<evidence type="ECO:0000256" key="5">
    <source>
        <dbReference type="ARBA" id="ARBA00033740"/>
    </source>
</evidence>
<dbReference type="GO" id="GO:0004161">
    <property type="term" value="F:dimethylallyltranstransferase activity"/>
    <property type="evidence" value="ECO:0007669"/>
    <property type="project" value="TreeGrafter"/>
</dbReference>
<dbReference type="InterPro" id="IPR000092">
    <property type="entry name" value="Polyprenyl_synt"/>
</dbReference>
<accession>A0A8J2NQJ6</accession>
<reference evidence="6" key="1">
    <citation type="submission" date="2021-06" db="EMBL/GenBank/DDBJ databases">
        <authorList>
            <person name="Hodson N. C."/>
            <person name="Mongue J. A."/>
            <person name="Jaron S. K."/>
        </authorList>
    </citation>
    <scope>NUCLEOTIDE SEQUENCE</scope>
</reference>
<protein>
    <submittedName>
        <fullName evidence="6">Uncharacterized protein</fullName>
    </submittedName>
</protein>
<keyword evidence="2" id="KW-0808">Transferase</keyword>
<keyword evidence="4" id="KW-0460">Magnesium</keyword>
<evidence type="ECO:0000256" key="2">
    <source>
        <dbReference type="ARBA" id="ARBA00022679"/>
    </source>
</evidence>
<dbReference type="GO" id="GO:0005737">
    <property type="term" value="C:cytoplasm"/>
    <property type="evidence" value="ECO:0007669"/>
    <property type="project" value="TreeGrafter"/>
</dbReference>
<evidence type="ECO:0000313" key="6">
    <source>
        <dbReference type="EMBL" id="CAG7718053.1"/>
    </source>
</evidence>
<dbReference type="EMBL" id="CAJVCH010050499">
    <property type="protein sequence ID" value="CAG7718053.1"/>
    <property type="molecule type" value="Genomic_DNA"/>
</dbReference>
<dbReference type="InterPro" id="IPR039702">
    <property type="entry name" value="FPS1-like"/>
</dbReference>
<name>A0A8J2NQJ6_9HEXA</name>
<keyword evidence="7" id="KW-1185">Reference proteome</keyword>
<evidence type="ECO:0000256" key="4">
    <source>
        <dbReference type="ARBA" id="ARBA00022842"/>
    </source>
</evidence>
<sequence>MLFLYSLAFRKIQHEIPVFLWCVTEPLKNESIEGLTTPKIEAKFIGRPFLENVHFYSVHNMSGSTFSKSDIQLLSDKEIWKFQEIFPKITRDVLDKVRLADPSSFTERHYAQLWVNNVPQGRKIRAEMLILAYKFFEHDLTEEKIRLSYILGWIVEIFHSADLVGFDRKNKLTALIGPCSCSCGKAVVDVSTVIRMNFLKNAAFILTKQYFGDKIYYSALMGLLHEANLKTSLGKRMDMMTQTTNENYSSCLSLNFYETVVNNKSYGSVYLPIALALVMGGIFNQNNSMAINNLAVKVGMYLEAQADFLDDFVSEETQGRTGDSIAHGKYTWSLVTAYERGNNLHRKMLLENYGHSETLKICVVKTLFERLGIKSLYWTYEYETRQKIRNEIENLPEEIPKPLFQILMASIYARWQ</sequence>